<dbReference type="SUPFAM" id="SSF53597">
    <property type="entry name" value="Dihydrofolate reductase-like"/>
    <property type="match status" value="1"/>
</dbReference>
<dbReference type="InterPro" id="IPR011549">
    <property type="entry name" value="RibD_C"/>
</dbReference>
<dbReference type="PANTHER" id="PTHR38011:SF7">
    <property type="entry name" value="2,5-DIAMINO-6-RIBOSYLAMINO-4(3H)-PYRIMIDINONE 5'-PHOSPHATE REDUCTASE"/>
    <property type="match status" value="1"/>
</dbReference>
<dbReference type="InterPro" id="IPR024072">
    <property type="entry name" value="DHFR-like_dom_sf"/>
</dbReference>
<keyword evidence="8" id="KW-0560">Oxidoreductase</keyword>
<organism evidence="14 15">
    <name type="scientific">Actinomortierella ambigua</name>
    <dbReference type="NCBI Taxonomy" id="1343610"/>
    <lineage>
        <taxon>Eukaryota</taxon>
        <taxon>Fungi</taxon>
        <taxon>Fungi incertae sedis</taxon>
        <taxon>Mucoromycota</taxon>
        <taxon>Mortierellomycotina</taxon>
        <taxon>Mortierellomycetes</taxon>
        <taxon>Mortierellales</taxon>
        <taxon>Mortierellaceae</taxon>
        <taxon>Actinomortierella</taxon>
    </lineage>
</organism>
<evidence type="ECO:0000256" key="7">
    <source>
        <dbReference type="ARBA" id="ARBA00022857"/>
    </source>
</evidence>
<comment type="pathway">
    <text evidence="2">Cofactor biosynthesis; riboflavin biosynthesis.</text>
</comment>
<feature type="domain" description="Bacterial bifunctional deaminase-reductase C-terminal" evidence="13">
    <location>
        <begin position="20"/>
        <end position="246"/>
    </location>
</feature>
<dbReference type="OrthoDB" id="5432at2759"/>
<evidence type="ECO:0000256" key="11">
    <source>
        <dbReference type="ARBA" id="ARBA00047550"/>
    </source>
</evidence>
<dbReference type="NCBIfam" id="TIGR00227">
    <property type="entry name" value="ribD_Cterm"/>
    <property type="match status" value="1"/>
</dbReference>
<dbReference type="InterPro" id="IPR002734">
    <property type="entry name" value="RibDG_C"/>
</dbReference>
<evidence type="ECO:0000256" key="9">
    <source>
        <dbReference type="ARBA" id="ARBA00030073"/>
    </source>
</evidence>
<dbReference type="PANTHER" id="PTHR38011">
    <property type="entry name" value="DIHYDROFOLATE REDUCTASE FAMILY PROTEIN (AFU_ORTHOLOGUE AFUA_8G06820)"/>
    <property type="match status" value="1"/>
</dbReference>
<comment type="similarity">
    <text evidence="3">Belongs to the HTP reductase family.</text>
</comment>
<gene>
    <name evidence="14" type="primary">RIB7</name>
    <name evidence="14" type="ORF">DFQ27_008192</name>
</gene>
<evidence type="ECO:0000256" key="12">
    <source>
        <dbReference type="ARBA" id="ARBA00049020"/>
    </source>
</evidence>
<reference evidence="14" key="1">
    <citation type="journal article" date="2020" name="Fungal Divers.">
        <title>Resolving the Mortierellaceae phylogeny through synthesis of multi-gene phylogenetics and phylogenomics.</title>
        <authorList>
            <person name="Vandepol N."/>
            <person name="Liber J."/>
            <person name="Desiro A."/>
            <person name="Na H."/>
            <person name="Kennedy M."/>
            <person name="Barry K."/>
            <person name="Grigoriev I.V."/>
            <person name="Miller A.N."/>
            <person name="O'Donnell K."/>
            <person name="Stajich J.E."/>
            <person name="Bonito G."/>
        </authorList>
    </citation>
    <scope>NUCLEOTIDE SEQUENCE</scope>
    <source>
        <strain evidence="14">BC1065</strain>
    </source>
</reference>
<evidence type="ECO:0000259" key="13">
    <source>
        <dbReference type="Pfam" id="PF01872"/>
    </source>
</evidence>
<dbReference type="EMBL" id="JAAAJB010000068">
    <property type="protein sequence ID" value="KAG0267803.1"/>
    <property type="molecule type" value="Genomic_DNA"/>
</dbReference>
<evidence type="ECO:0000256" key="3">
    <source>
        <dbReference type="ARBA" id="ARBA00009723"/>
    </source>
</evidence>
<evidence type="ECO:0000313" key="14">
    <source>
        <dbReference type="EMBL" id="KAG0267803.1"/>
    </source>
</evidence>
<comment type="function">
    <text evidence="1">Catalyzes an early step in riboflavin biosynthesis, the NADPH-dependent reduction of the ribose side chain of 2,5-diamino-6-ribosylamino-4(3H)-pyrimidinone 5'-phosphate, yielding 2,5-diamino-6-ribitylamino-4(3H)-pyrimidinone 5'-phosphate.</text>
</comment>
<evidence type="ECO:0000256" key="5">
    <source>
        <dbReference type="ARBA" id="ARBA00015035"/>
    </source>
</evidence>
<evidence type="ECO:0000256" key="6">
    <source>
        <dbReference type="ARBA" id="ARBA00022619"/>
    </source>
</evidence>
<protein>
    <recommendedName>
        <fullName evidence="5">2,5-diamino-6-ribosylamino-4(3H)-pyrimidinone 5'-phosphate reductase</fullName>
        <ecNumber evidence="4">1.1.1.302</ecNumber>
    </recommendedName>
    <alternativeName>
        <fullName evidence="10">2,5-diamino-6-(5-phospho-D-ribosylamino)pyrimidin-4(3H)-one reductase</fullName>
    </alternativeName>
    <alternativeName>
        <fullName evidence="9">2,5-diamino-6-ribitylamino-4(3H)-pyrimidinone 5'-phosphate synthase</fullName>
    </alternativeName>
</protein>
<dbReference type="EC" id="1.1.1.302" evidence="4"/>
<proteinExistence type="inferred from homology"/>
<dbReference type="Pfam" id="PF01872">
    <property type="entry name" value="RibD_C"/>
    <property type="match status" value="1"/>
</dbReference>
<comment type="catalytic activity">
    <reaction evidence="11">
        <text>2,5-diamino-6-(1-D-ribitylamino)pyrimidin-4(3H)-one 5'-phosphate + NAD(+) = 2,5-diamino-6-(1-D-ribosylamino)pyrimidin-4(3H)-one 5'-phosphate + NADH + H(+)</text>
        <dbReference type="Rhea" id="RHEA:27274"/>
        <dbReference type="ChEBI" id="CHEBI:15378"/>
        <dbReference type="ChEBI" id="CHEBI:57540"/>
        <dbReference type="ChEBI" id="CHEBI:57945"/>
        <dbReference type="ChEBI" id="CHEBI:58890"/>
        <dbReference type="ChEBI" id="CHEBI:59545"/>
        <dbReference type="EC" id="1.1.1.302"/>
    </reaction>
</comment>
<evidence type="ECO:0000313" key="15">
    <source>
        <dbReference type="Proteomes" id="UP000807716"/>
    </source>
</evidence>
<evidence type="ECO:0000256" key="10">
    <source>
        <dbReference type="ARBA" id="ARBA00031630"/>
    </source>
</evidence>
<dbReference type="GO" id="GO:0008703">
    <property type="term" value="F:5-amino-6-(5-phosphoribosylamino)uracil reductase activity"/>
    <property type="evidence" value="ECO:0007669"/>
    <property type="project" value="InterPro"/>
</dbReference>
<keyword evidence="7" id="KW-0521">NADP</keyword>
<dbReference type="InterPro" id="IPR050765">
    <property type="entry name" value="Riboflavin_Biosynth_HTPR"/>
</dbReference>
<comment type="catalytic activity">
    <reaction evidence="12">
        <text>2,5-diamino-6-(1-D-ribitylamino)pyrimidin-4(3H)-one 5'-phosphate + NADP(+) = 2,5-diamino-6-(1-D-ribosylamino)pyrimidin-4(3H)-one 5'-phosphate + NADPH + H(+)</text>
        <dbReference type="Rhea" id="RHEA:27278"/>
        <dbReference type="ChEBI" id="CHEBI:15378"/>
        <dbReference type="ChEBI" id="CHEBI:57783"/>
        <dbReference type="ChEBI" id="CHEBI:58349"/>
        <dbReference type="ChEBI" id="CHEBI:58890"/>
        <dbReference type="ChEBI" id="CHEBI:59545"/>
        <dbReference type="EC" id="1.1.1.302"/>
    </reaction>
</comment>
<evidence type="ECO:0000256" key="2">
    <source>
        <dbReference type="ARBA" id="ARBA00005104"/>
    </source>
</evidence>
<dbReference type="Proteomes" id="UP000807716">
    <property type="component" value="Unassembled WGS sequence"/>
</dbReference>
<dbReference type="Gene3D" id="3.40.430.10">
    <property type="entry name" value="Dihydrofolate Reductase, subunit A"/>
    <property type="match status" value="1"/>
</dbReference>
<name>A0A9P6QKG0_9FUNG</name>
<dbReference type="GO" id="GO:0050661">
    <property type="term" value="F:NADP binding"/>
    <property type="evidence" value="ECO:0007669"/>
    <property type="project" value="InterPro"/>
</dbReference>
<evidence type="ECO:0000256" key="4">
    <source>
        <dbReference type="ARBA" id="ARBA00012851"/>
    </source>
</evidence>
<accession>A0A9P6QKG0</accession>
<evidence type="ECO:0000256" key="8">
    <source>
        <dbReference type="ARBA" id="ARBA00023002"/>
    </source>
</evidence>
<dbReference type="AlphaFoldDB" id="A0A9P6QKG0"/>
<keyword evidence="15" id="KW-1185">Reference proteome</keyword>
<keyword evidence="6" id="KW-0686">Riboflavin biosynthesis</keyword>
<sequence>MLYNFLHEIVVDPGQNTTKPFVTLTYAQSLDGKIAGHGGQQLILSGPESMKATHMLRAMHDGILVGINTVFNDDPRLTARLSNDELPPRCISETGQLRNPALFPELQPKPIILDAQLRFPLSSKLLDQDAPTRPLILTRHDHSPERRRQLELRGATVVGCSTDSQGRLDLFNVVQELSARKIRSLMVEGGASIIKSFLESGLVDLTIVTIAPTFVGQDGVSVIGSAQGLPQLENPTYHTLGRDVVLVAKVHRTASPKQ</sequence>
<dbReference type="GO" id="GO:0009231">
    <property type="term" value="P:riboflavin biosynthetic process"/>
    <property type="evidence" value="ECO:0007669"/>
    <property type="project" value="UniProtKB-KW"/>
</dbReference>
<evidence type="ECO:0000256" key="1">
    <source>
        <dbReference type="ARBA" id="ARBA00003555"/>
    </source>
</evidence>
<comment type="caution">
    <text evidence="14">The sequence shown here is derived from an EMBL/GenBank/DDBJ whole genome shotgun (WGS) entry which is preliminary data.</text>
</comment>